<name>A0ABQ9HLF7_9NEOP</name>
<evidence type="ECO:0000259" key="1">
    <source>
        <dbReference type="Pfam" id="PF05699"/>
    </source>
</evidence>
<accession>A0ABQ9HLF7</accession>
<sequence>MEKGKSYSKLQKKHRRRLFGHGWRKFRAKKACTPGSVTKAGNEVTQYFTMERISRHDNPLEWWRSHSEQFPQLVKVARHYLPPFLQHRLQAREFCQQMVM</sequence>
<dbReference type="InterPro" id="IPR012337">
    <property type="entry name" value="RNaseH-like_sf"/>
</dbReference>
<evidence type="ECO:0000313" key="2">
    <source>
        <dbReference type="EMBL" id="KAJ8884931.1"/>
    </source>
</evidence>
<protein>
    <recommendedName>
        <fullName evidence="1">HAT C-terminal dimerisation domain-containing protein</fullName>
    </recommendedName>
</protein>
<gene>
    <name evidence="2" type="ORF">PR048_011127</name>
</gene>
<dbReference type="InterPro" id="IPR008906">
    <property type="entry name" value="HATC_C_dom"/>
</dbReference>
<feature type="domain" description="HAT C-terminal dimerisation" evidence="1">
    <location>
        <begin position="43"/>
        <end position="81"/>
    </location>
</feature>
<comment type="caution">
    <text evidence="2">The sequence shown here is derived from an EMBL/GenBank/DDBJ whole genome shotgun (WGS) entry which is preliminary data.</text>
</comment>
<dbReference type="SUPFAM" id="SSF53098">
    <property type="entry name" value="Ribonuclease H-like"/>
    <property type="match status" value="1"/>
</dbReference>
<organism evidence="2 3">
    <name type="scientific">Dryococelus australis</name>
    <dbReference type="NCBI Taxonomy" id="614101"/>
    <lineage>
        <taxon>Eukaryota</taxon>
        <taxon>Metazoa</taxon>
        <taxon>Ecdysozoa</taxon>
        <taxon>Arthropoda</taxon>
        <taxon>Hexapoda</taxon>
        <taxon>Insecta</taxon>
        <taxon>Pterygota</taxon>
        <taxon>Neoptera</taxon>
        <taxon>Polyneoptera</taxon>
        <taxon>Phasmatodea</taxon>
        <taxon>Verophasmatodea</taxon>
        <taxon>Anareolatae</taxon>
        <taxon>Phasmatidae</taxon>
        <taxon>Eurycanthinae</taxon>
        <taxon>Dryococelus</taxon>
    </lineage>
</organism>
<reference evidence="2 3" key="1">
    <citation type="submission" date="2023-02" db="EMBL/GenBank/DDBJ databases">
        <title>LHISI_Scaffold_Assembly.</title>
        <authorList>
            <person name="Stuart O.P."/>
            <person name="Cleave R."/>
            <person name="Magrath M.J.L."/>
            <person name="Mikheyev A.S."/>
        </authorList>
    </citation>
    <scope>NUCLEOTIDE SEQUENCE [LARGE SCALE GENOMIC DNA]</scope>
    <source>
        <strain evidence="2">Daus_M_001</strain>
        <tissue evidence="2">Leg muscle</tissue>
    </source>
</reference>
<evidence type="ECO:0000313" key="3">
    <source>
        <dbReference type="Proteomes" id="UP001159363"/>
    </source>
</evidence>
<dbReference type="EMBL" id="JARBHB010000004">
    <property type="protein sequence ID" value="KAJ8884931.1"/>
    <property type="molecule type" value="Genomic_DNA"/>
</dbReference>
<proteinExistence type="predicted"/>
<dbReference type="Proteomes" id="UP001159363">
    <property type="component" value="Chromosome X"/>
</dbReference>
<dbReference type="Pfam" id="PF05699">
    <property type="entry name" value="Dimer_Tnp_hAT"/>
    <property type="match status" value="1"/>
</dbReference>
<keyword evidence="3" id="KW-1185">Reference proteome</keyword>